<dbReference type="Proteomes" id="UP000265926">
    <property type="component" value="Unassembled WGS sequence"/>
</dbReference>
<protein>
    <submittedName>
        <fullName evidence="9">RagB/SusD family nutrient uptake outer membrane protein</fullName>
    </submittedName>
</protein>
<evidence type="ECO:0000256" key="2">
    <source>
        <dbReference type="ARBA" id="ARBA00006275"/>
    </source>
</evidence>
<organism evidence="9 10">
    <name type="scientific">Maribellus luteus</name>
    <dbReference type="NCBI Taxonomy" id="2305463"/>
    <lineage>
        <taxon>Bacteria</taxon>
        <taxon>Pseudomonadati</taxon>
        <taxon>Bacteroidota</taxon>
        <taxon>Bacteroidia</taxon>
        <taxon>Marinilabiliales</taxon>
        <taxon>Prolixibacteraceae</taxon>
        <taxon>Maribellus</taxon>
    </lineage>
</organism>
<name>A0A399SZ11_9BACT</name>
<dbReference type="GO" id="GO:0009279">
    <property type="term" value="C:cell outer membrane"/>
    <property type="evidence" value="ECO:0007669"/>
    <property type="project" value="UniProtKB-SubCell"/>
</dbReference>
<dbReference type="SUPFAM" id="SSF48452">
    <property type="entry name" value="TPR-like"/>
    <property type="match status" value="1"/>
</dbReference>
<feature type="domain" description="RagB/SusD" evidence="7">
    <location>
        <begin position="313"/>
        <end position="552"/>
    </location>
</feature>
<evidence type="ECO:0000313" key="9">
    <source>
        <dbReference type="EMBL" id="RIJ48738.1"/>
    </source>
</evidence>
<evidence type="ECO:0000259" key="8">
    <source>
        <dbReference type="Pfam" id="PF14322"/>
    </source>
</evidence>
<dbReference type="EMBL" id="QWGR01000004">
    <property type="protein sequence ID" value="RIJ48738.1"/>
    <property type="molecule type" value="Genomic_DNA"/>
</dbReference>
<feature type="signal peptide" evidence="6">
    <location>
        <begin position="1"/>
        <end position="21"/>
    </location>
</feature>
<evidence type="ECO:0000259" key="7">
    <source>
        <dbReference type="Pfam" id="PF07980"/>
    </source>
</evidence>
<dbReference type="AlphaFoldDB" id="A0A399SZ11"/>
<evidence type="ECO:0000313" key="10">
    <source>
        <dbReference type="Proteomes" id="UP000265926"/>
    </source>
</evidence>
<accession>A0A399SZ11</accession>
<evidence type="ECO:0000256" key="6">
    <source>
        <dbReference type="SAM" id="SignalP"/>
    </source>
</evidence>
<keyword evidence="5" id="KW-0998">Cell outer membrane</keyword>
<evidence type="ECO:0000256" key="1">
    <source>
        <dbReference type="ARBA" id="ARBA00004442"/>
    </source>
</evidence>
<keyword evidence="4" id="KW-0472">Membrane</keyword>
<proteinExistence type="inferred from homology"/>
<dbReference type="InterPro" id="IPR011990">
    <property type="entry name" value="TPR-like_helical_dom_sf"/>
</dbReference>
<dbReference type="InterPro" id="IPR012944">
    <property type="entry name" value="SusD_RagB_dom"/>
</dbReference>
<dbReference type="RefSeq" id="WP_119437660.1">
    <property type="nucleotide sequence ID" value="NZ_QWGR01000004.1"/>
</dbReference>
<dbReference type="InterPro" id="IPR033985">
    <property type="entry name" value="SusD-like_N"/>
</dbReference>
<keyword evidence="10" id="KW-1185">Reference proteome</keyword>
<evidence type="ECO:0000256" key="3">
    <source>
        <dbReference type="ARBA" id="ARBA00022729"/>
    </source>
</evidence>
<feature type="domain" description="SusD-like N-terminal" evidence="8">
    <location>
        <begin position="24"/>
        <end position="231"/>
    </location>
</feature>
<keyword evidence="3 6" id="KW-0732">Signal</keyword>
<comment type="caution">
    <text evidence="9">The sequence shown here is derived from an EMBL/GenBank/DDBJ whole genome shotgun (WGS) entry which is preliminary data.</text>
</comment>
<comment type="similarity">
    <text evidence="2">Belongs to the SusD family.</text>
</comment>
<dbReference type="Pfam" id="PF07980">
    <property type="entry name" value="SusD_RagB"/>
    <property type="match status" value="1"/>
</dbReference>
<feature type="chain" id="PRO_5017219868" evidence="6">
    <location>
        <begin position="22"/>
        <end position="557"/>
    </location>
</feature>
<dbReference type="Pfam" id="PF14322">
    <property type="entry name" value="SusD-like_3"/>
    <property type="match status" value="1"/>
</dbReference>
<gene>
    <name evidence="9" type="ORF">D1614_09415</name>
</gene>
<dbReference type="OrthoDB" id="691231at2"/>
<dbReference type="PROSITE" id="PS51257">
    <property type="entry name" value="PROKAR_LIPOPROTEIN"/>
    <property type="match status" value="1"/>
</dbReference>
<evidence type="ECO:0000256" key="4">
    <source>
        <dbReference type="ARBA" id="ARBA00023136"/>
    </source>
</evidence>
<sequence>MKNKYNKIVLLLSAVMLTFTACNDFLEYSETDTLNEELAFSNLQRATSAGLNCYTYLQDNFGSAMRSSGCDESQYAWPASYIHKYYNGSWSSFNTVDDQWGHFYQGIFVCNNFLEKAADKEFEEYLYNEDYERLYTNFKNLKWEVRALRAYFYFELVKRYGNVPLVTDVLNKEEVNSVSQTDAKKVLEWIASESHTCSDYLPDTYDVNEYSKQTGRVTKLFAKALEARVLLYAASPLHNNGTYDLDLLRSSGLASLSIINTMEANGVSLSSIEYSDLWNSEGDKHAKCPEVIANIMKGATNSFEKENFPISVEGGKTGNCPTQNLVDAYDMQSGFTYDPANPYANRDQRLQQTVVVNQSEWAYNETMDIFFGGKDGLPNKGATPTGYYLKKYAMKNTNLNPVGTTQHKMVWILFRLGEVYLNYAEAASQINGVSGTDADLPLSAVDAINKVRTRKGLTIDVISDALSLEDFTAQYRKERMVELAFEDHRFWDVRRWMIGDATVAIKTMKIEKAADGSFIYTKEVDNSTRLWEDKYYFYPINQSELNINPNLKPGKNW</sequence>
<evidence type="ECO:0000256" key="5">
    <source>
        <dbReference type="ARBA" id="ARBA00023237"/>
    </source>
</evidence>
<comment type="subcellular location">
    <subcellularLocation>
        <location evidence="1">Cell outer membrane</location>
    </subcellularLocation>
</comment>
<dbReference type="Gene3D" id="1.25.40.390">
    <property type="match status" value="1"/>
</dbReference>
<reference evidence="9 10" key="1">
    <citation type="submission" date="2018-08" db="EMBL/GenBank/DDBJ databases">
        <title>Pallidiluteibacterium maritimus gen. nov., sp. nov., isolated from coastal sediment.</title>
        <authorList>
            <person name="Zhou L.Y."/>
        </authorList>
    </citation>
    <scope>NUCLEOTIDE SEQUENCE [LARGE SCALE GENOMIC DNA]</scope>
    <source>
        <strain evidence="9 10">XSD2</strain>
    </source>
</reference>